<dbReference type="Proteomes" id="UP000250434">
    <property type="component" value="Chromosome"/>
</dbReference>
<accession>A0A344L124</accession>
<dbReference type="SUPFAM" id="SSF56784">
    <property type="entry name" value="HAD-like"/>
    <property type="match status" value="1"/>
</dbReference>
<keyword evidence="2" id="KW-1185">Reference proteome</keyword>
<gene>
    <name evidence="1" type="ORF">A4R43_03780</name>
</gene>
<organism evidence="1 2">
    <name type="scientific">Amycolatopsis albispora</name>
    <dbReference type="NCBI Taxonomy" id="1804986"/>
    <lineage>
        <taxon>Bacteria</taxon>
        <taxon>Bacillati</taxon>
        <taxon>Actinomycetota</taxon>
        <taxon>Actinomycetes</taxon>
        <taxon>Pseudonocardiales</taxon>
        <taxon>Pseudonocardiaceae</taxon>
        <taxon>Amycolatopsis</taxon>
    </lineage>
</organism>
<keyword evidence="1" id="KW-0378">Hydrolase</keyword>
<evidence type="ECO:0000313" key="2">
    <source>
        <dbReference type="Proteomes" id="UP000250434"/>
    </source>
</evidence>
<proteinExistence type="predicted"/>
<dbReference type="SFLD" id="SFLDG01129">
    <property type="entry name" value="C1.5:_HAD__Beta-PGM__Phosphata"/>
    <property type="match status" value="1"/>
</dbReference>
<dbReference type="GO" id="GO:0008967">
    <property type="term" value="F:phosphoglycolate phosphatase activity"/>
    <property type="evidence" value="ECO:0007669"/>
    <property type="project" value="TreeGrafter"/>
</dbReference>
<protein>
    <submittedName>
        <fullName evidence="1">HAD family hydrolase</fullName>
    </submittedName>
</protein>
<dbReference type="InterPro" id="IPR023198">
    <property type="entry name" value="PGP-like_dom2"/>
</dbReference>
<dbReference type="InterPro" id="IPR036412">
    <property type="entry name" value="HAD-like_sf"/>
</dbReference>
<dbReference type="Pfam" id="PF00702">
    <property type="entry name" value="Hydrolase"/>
    <property type="match status" value="1"/>
</dbReference>
<dbReference type="Gene3D" id="1.10.150.240">
    <property type="entry name" value="Putative phosphatase, domain 2"/>
    <property type="match status" value="1"/>
</dbReference>
<dbReference type="InterPro" id="IPR022468">
    <property type="entry name" value="PhnX-like"/>
</dbReference>
<dbReference type="GO" id="GO:0005829">
    <property type="term" value="C:cytosol"/>
    <property type="evidence" value="ECO:0007669"/>
    <property type="project" value="TreeGrafter"/>
</dbReference>
<dbReference type="RefSeq" id="WP_113691018.1">
    <property type="nucleotide sequence ID" value="NZ_CP015163.1"/>
</dbReference>
<dbReference type="OrthoDB" id="5504491at2"/>
<reference evidence="1 2" key="1">
    <citation type="submission" date="2016-04" db="EMBL/GenBank/DDBJ databases">
        <title>Complete genome sequence and analysis of deep-sea sediment isolate, Amycolatopsis sp. WP1.</title>
        <authorList>
            <person name="Wang H."/>
            <person name="Chen S."/>
            <person name="Wu Q."/>
        </authorList>
    </citation>
    <scope>NUCLEOTIDE SEQUENCE [LARGE SCALE GENOMIC DNA]</scope>
    <source>
        <strain evidence="1 2">WP1</strain>
    </source>
</reference>
<evidence type="ECO:0000313" key="1">
    <source>
        <dbReference type="EMBL" id="AXB41748.1"/>
    </source>
</evidence>
<dbReference type="PANTHER" id="PTHR43434:SF19">
    <property type="entry name" value="PHOSPHONOACETALDEHYDE HYDROLASE"/>
    <property type="match status" value="1"/>
</dbReference>
<dbReference type="InterPro" id="IPR050155">
    <property type="entry name" value="HAD-like_hydrolase_sf"/>
</dbReference>
<dbReference type="SFLD" id="SFLDS00003">
    <property type="entry name" value="Haloacid_Dehalogenase"/>
    <property type="match status" value="1"/>
</dbReference>
<dbReference type="KEGG" id="aab:A4R43_03780"/>
<dbReference type="EMBL" id="CP015163">
    <property type="protein sequence ID" value="AXB41748.1"/>
    <property type="molecule type" value="Genomic_DNA"/>
</dbReference>
<dbReference type="NCBIfam" id="TIGR03351">
    <property type="entry name" value="PhnX-like"/>
    <property type="match status" value="1"/>
</dbReference>
<dbReference type="InterPro" id="IPR023214">
    <property type="entry name" value="HAD_sf"/>
</dbReference>
<dbReference type="GO" id="GO:0006281">
    <property type="term" value="P:DNA repair"/>
    <property type="evidence" value="ECO:0007669"/>
    <property type="project" value="TreeGrafter"/>
</dbReference>
<dbReference type="Gene3D" id="3.40.50.1000">
    <property type="entry name" value="HAD superfamily/HAD-like"/>
    <property type="match status" value="1"/>
</dbReference>
<name>A0A344L124_9PSEU</name>
<dbReference type="PANTHER" id="PTHR43434">
    <property type="entry name" value="PHOSPHOGLYCOLATE PHOSPHATASE"/>
    <property type="match status" value="1"/>
</dbReference>
<dbReference type="AlphaFoldDB" id="A0A344L124"/>
<sequence>MIKLAALDIAGTTVAEDNQVYRVLADVVAEHGAPAPEAEIRRWMGADKREALAALTGDKASVERLHDRFVTSLRAAYEAQPPKPIPGVPQALQAMREAGVRVVLTTGFDRQITDPLLAAVGWRAGEHVDAVVCAVEAGGGRPLPLMIHRAMELTGVTDPGEVLTAGDTALDIQAGRAAGAAMVVGVLSGAQTRTELAAEHPTHIVADVTRLPVLPLVE</sequence>